<dbReference type="PANTHER" id="PTHR43370:SF2">
    <property type="entry name" value="ABC TRANSPORTER PERMEASE PROTEIN"/>
    <property type="match status" value="1"/>
</dbReference>
<keyword evidence="4 6" id="KW-1133">Transmembrane helix</keyword>
<proteinExistence type="predicted"/>
<evidence type="ECO:0000256" key="5">
    <source>
        <dbReference type="ARBA" id="ARBA00023136"/>
    </source>
</evidence>
<dbReference type="PANTHER" id="PTHR43370">
    <property type="entry name" value="SUGAR ABC TRANSPORTER INTEGRAL MEMBRANE PROTEIN-RELATED"/>
    <property type="match status" value="1"/>
</dbReference>
<sequence length="146" mass="16026">MVGENPSAADLAGINVTLYKYVHIIVGGILCGIGGACLTLLIVPRWQESVTAGMGWIAIALVIFSTWDPRKAIFGAYLFGALRGLVFKLQNIPLHIGGVEISIPSQILDLLPYIMTIVVLVITTFGRKKENMAPLWLGRPYFREDR</sequence>
<dbReference type="Pfam" id="PF02653">
    <property type="entry name" value="BPD_transp_2"/>
    <property type="match status" value="1"/>
</dbReference>
<dbReference type="AlphaFoldDB" id="A0A645IYS8"/>
<dbReference type="GO" id="GO:0005886">
    <property type="term" value="C:plasma membrane"/>
    <property type="evidence" value="ECO:0007669"/>
    <property type="project" value="UniProtKB-SubCell"/>
</dbReference>
<feature type="transmembrane region" description="Helical" evidence="6">
    <location>
        <begin position="110"/>
        <end position="127"/>
    </location>
</feature>
<evidence type="ECO:0000256" key="6">
    <source>
        <dbReference type="SAM" id="Phobius"/>
    </source>
</evidence>
<keyword evidence="3 6" id="KW-0812">Transmembrane</keyword>
<dbReference type="EMBL" id="VSSQ01125064">
    <property type="protein sequence ID" value="MPN55609.1"/>
    <property type="molecule type" value="Genomic_DNA"/>
</dbReference>
<evidence type="ECO:0000256" key="2">
    <source>
        <dbReference type="ARBA" id="ARBA00022475"/>
    </source>
</evidence>
<accession>A0A645IYS8</accession>
<name>A0A645IYS8_9ZZZZ</name>
<feature type="transmembrane region" description="Helical" evidence="6">
    <location>
        <begin position="50"/>
        <end position="67"/>
    </location>
</feature>
<organism evidence="7">
    <name type="scientific">bioreactor metagenome</name>
    <dbReference type="NCBI Taxonomy" id="1076179"/>
    <lineage>
        <taxon>unclassified sequences</taxon>
        <taxon>metagenomes</taxon>
        <taxon>ecological metagenomes</taxon>
    </lineage>
</organism>
<evidence type="ECO:0000256" key="4">
    <source>
        <dbReference type="ARBA" id="ARBA00022989"/>
    </source>
</evidence>
<feature type="transmembrane region" description="Helical" evidence="6">
    <location>
        <begin position="21"/>
        <end position="43"/>
    </location>
</feature>
<keyword evidence="5 6" id="KW-0472">Membrane</keyword>
<feature type="transmembrane region" description="Helical" evidence="6">
    <location>
        <begin position="73"/>
        <end position="89"/>
    </location>
</feature>
<dbReference type="GO" id="GO:0022857">
    <property type="term" value="F:transmembrane transporter activity"/>
    <property type="evidence" value="ECO:0007669"/>
    <property type="project" value="InterPro"/>
</dbReference>
<reference evidence="7" key="1">
    <citation type="submission" date="2019-08" db="EMBL/GenBank/DDBJ databases">
        <authorList>
            <person name="Kucharzyk K."/>
            <person name="Murdoch R.W."/>
            <person name="Higgins S."/>
            <person name="Loffler F."/>
        </authorList>
    </citation>
    <scope>NUCLEOTIDE SEQUENCE</scope>
</reference>
<keyword evidence="2" id="KW-1003">Cell membrane</keyword>
<dbReference type="CDD" id="cd06580">
    <property type="entry name" value="TM_PBP1_transp_TpRbsC_like"/>
    <property type="match status" value="1"/>
</dbReference>
<evidence type="ECO:0000256" key="3">
    <source>
        <dbReference type="ARBA" id="ARBA00022692"/>
    </source>
</evidence>
<comment type="caution">
    <text evidence="7">The sequence shown here is derived from an EMBL/GenBank/DDBJ whole genome shotgun (WGS) entry which is preliminary data.</text>
</comment>
<evidence type="ECO:0000256" key="1">
    <source>
        <dbReference type="ARBA" id="ARBA00004651"/>
    </source>
</evidence>
<gene>
    <name evidence="7" type="ORF">SDC9_203293</name>
</gene>
<dbReference type="InterPro" id="IPR001851">
    <property type="entry name" value="ABC_transp_permease"/>
</dbReference>
<evidence type="ECO:0008006" key="8">
    <source>
        <dbReference type="Google" id="ProtNLM"/>
    </source>
</evidence>
<protein>
    <recommendedName>
        <fullName evidence="8">Branched-chain amino acid transport system / permease component</fullName>
    </recommendedName>
</protein>
<evidence type="ECO:0000313" key="7">
    <source>
        <dbReference type="EMBL" id="MPN55609.1"/>
    </source>
</evidence>
<comment type="subcellular location">
    <subcellularLocation>
        <location evidence="1">Cell membrane</location>
        <topology evidence="1">Multi-pass membrane protein</topology>
    </subcellularLocation>
</comment>